<dbReference type="AlphaFoldDB" id="A0A813Q483"/>
<organism evidence="6 8">
    <name type="scientific">Didymodactylos carnosus</name>
    <dbReference type="NCBI Taxonomy" id="1234261"/>
    <lineage>
        <taxon>Eukaryota</taxon>
        <taxon>Metazoa</taxon>
        <taxon>Spiralia</taxon>
        <taxon>Gnathifera</taxon>
        <taxon>Rotifera</taxon>
        <taxon>Eurotatoria</taxon>
        <taxon>Bdelloidea</taxon>
        <taxon>Philodinida</taxon>
        <taxon>Philodinidae</taxon>
        <taxon>Didymodactylos</taxon>
    </lineage>
</organism>
<feature type="compositionally biased region" description="Low complexity" evidence="3">
    <location>
        <begin position="352"/>
        <end position="385"/>
    </location>
</feature>
<dbReference type="Proteomes" id="UP000681722">
    <property type="component" value="Unassembled WGS sequence"/>
</dbReference>
<dbReference type="Proteomes" id="UP000663829">
    <property type="component" value="Unassembled WGS sequence"/>
</dbReference>
<evidence type="ECO:0000313" key="6">
    <source>
        <dbReference type="EMBL" id="CAF0761741.1"/>
    </source>
</evidence>
<feature type="compositionally biased region" description="Polar residues" evidence="3">
    <location>
        <begin position="64"/>
        <end position="79"/>
    </location>
</feature>
<dbReference type="GO" id="GO:0007165">
    <property type="term" value="P:signal transduction"/>
    <property type="evidence" value="ECO:0007669"/>
    <property type="project" value="InterPro"/>
</dbReference>
<reference evidence="6" key="1">
    <citation type="submission" date="2021-02" db="EMBL/GenBank/DDBJ databases">
        <authorList>
            <person name="Nowell W R."/>
        </authorList>
    </citation>
    <scope>NUCLEOTIDE SEQUENCE</scope>
</reference>
<protein>
    <submittedName>
        <fullName evidence="6">Uncharacterized protein</fullName>
    </submittedName>
</protein>
<dbReference type="GO" id="GO:0008289">
    <property type="term" value="F:lipid binding"/>
    <property type="evidence" value="ECO:0007669"/>
    <property type="project" value="InterPro"/>
</dbReference>
<name>A0A813Q483_9BILA</name>
<dbReference type="Gene3D" id="1.10.555.10">
    <property type="entry name" value="Rho GTPase activation protein"/>
    <property type="match status" value="1"/>
</dbReference>
<evidence type="ECO:0000313" key="7">
    <source>
        <dbReference type="EMBL" id="CAF3542719.1"/>
    </source>
</evidence>
<dbReference type="PANTHER" id="PTHR12659">
    <property type="entry name" value="RHO-TYPE GTPASE ACTIVATING PROTEIN"/>
    <property type="match status" value="1"/>
</dbReference>
<gene>
    <name evidence="6" type="ORF">GPM918_LOCUS1425</name>
    <name evidence="7" type="ORF">SRO942_LOCUS1425</name>
</gene>
<evidence type="ECO:0000259" key="5">
    <source>
        <dbReference type="PROSITE" id="PS50848"/>
    </source>
</evidence>
<feature type="region of interest" description="Disordered" evidence="3">
    <location>
        <begin position="341"/>
        <end position="390"/>
    </location>
</feature>
<feature type="region of interest" description="Disordered" evidence="3">
    <location>
        <begin position="268"/>
        <end position="287"/>
    </location>
</feature>
<feature type="domain" description="Rho-GAP" evidence="4">
    <location>
        <begin position="510"/>
        <end position="748"/>
    </location>
</feature>
<feature type="region of interest" description="Disordered" evidence="3">
    <location>
        <begin position="58"/>
        <end position="89"/>
    </location>
</feature>
<evidence type="ECO:0000256" key="2">
    <source>
        <dbReference type="ARBA" id="ARBA00022553"/>
    </source>
</evidence>
<dbReference type="PANTHER" id="PTHR12659:SF7">
    <property type="entry name" value="CROSSVEINLESS C, ISOFORM C"/>
    <property type="match status" value="1"/>
</dbReference>
<dbReference type="InterPro" id="IPR002913">
    <property type="entry name" value="START_lipid-bd_dom"/>
</dbReference>
<accession>A0A813Q483</accession>
<evidence type="ECO:0000256" key="3">
    <source>
        <dbReference type="SAM" id="MobiDB-lite"/>
    </source>
</evidence>
<dbReference type="GO" id="GO:0030036">
    <property type="term" value="P:actin cytoskeleton organization"/>
    <property type="evidence" value="ECO:0007669"/>
    <property type="project" value="TreeGrafter"/>
</dbReference>
<dbReference type="InterPro" id="IPR008936">
    <property type="entry name" value="Rho_GTPase_activation_prot"/>
</dbReference>
<keyword evidence="8" id="KW-1185">Reference proteome</keyword>
<evidence type="ECO:0000256" key="1">
    <source>
        <dbReference type="ARBA" id="ARBA00022468"/>
    </source>
</evidence>
<dbReference type="OrthoDB" id="10003330at2759"/>
<sequence>MSIIDLCNNSDNTLDVSDFDDNDINKVEQLKIVEQHYDLEPFLLLSCQDILKTIPLLDPKSRSNESGYSSKTECSSPENKTNRHNDMNRMKNNIKTDQLKEKKSMIHKTILSSFENFIQKERNLQPQDHQQISPRILSDNEQKIDVDRRTQKVIRRLSPINDESSHITSEYLSNNKDLITDQRFPIVIPTDNDNTSLSFPPVSPVSIRNSHTSLPTTALARRHFHVYDDWTRLSFYDNVETVSPQLMSLSNNEPLIIDFDPITATTTATTTSASSPTSSHDDKRFVTFKRRDDKRTVIEQHDSSSNSLCDVRRTQYDRKDSGLGTSSVERQIDLEKKNLSDIEQSAHRQQRSLSTTSSLSTSTSSISSRNSNTNNVTTTSSSASNRLPTSRRVRVKWHSFTKSHRPSFNSSKYHVSSMSVGQLFALRRAASIRIQELLDPRHTSLPNNDFDPSSVNINYNNNINNNVSVAATPTRIVTPFWSHVPKLIIRRHKKECHHDTKEVKKSVFGVSLMAMTQKTGHPVPTTILSAMKYLRRTSIDSVGIFRKSGVVNRVKRLHELIESDLEFHSFDDYSPYDVADVIKQYFRCLPENLFTTKLSSVFLNISEYFSPPISVESTTMKINNEKRLRALQYAILLLPDEHRLVLHLLLSFLNDVSKHSKTNQMSTISLATCFAPTLFSFRQYNQTGVVSPRQIRKLNNANTSSIIHNGLSIAATPILGMPDYREIHEQRKAMEILSCMIENVRLLFLVPDELHQSCQFSYIEIGEPCTLDELSRRVTENSNPTLLPPQSSTQNTQKYRRCSSSNLVCKRSTTQQRAATQATTYVSASSSIGSLSSSASASSSCENMILSNNNNNSNKNNNNNNNRQISTKALSSSRLFSEQTSASSSCSSASFSQKSNYKAFIDRCIDEIMRESCHTKVKGWQSFGKHNEIELAYKKLDDGCPLSLWKCTTTVEAPPLDILNRLLYERHLWDADFQNGTVIELLNKQTHVYQYIVNELAPLASRYFVEVRSWRTNIQMNNGQQVTTATNQSSSQLLTVGSSSSASSSAIQSFTQQQQQQKRESCVLVCTSIEHPKAHCPPTLVRAVTLASRYLIQSYGCGKSKITHLSRVDLMGRSTEWYQKAYGSILIRYMNKVKESFAHSSTNSDGPETKV</sequence>
<dbReference type="InterPro" id="IPR023393">
    <property type="entry name" value="START-like_dom_sf"/>
</dbReference>
<dbReference type="PROSITE" id="PS50848">
    <property type="entry name" value="START"/>
    <property type="match status" value="1"/>
</dbReference>
<evidence type="ECO:0000313" key="8">
    <source>
        <dbReference type="Proteomes" id="UP000663829"/>
    </source>
</evidence>
<dbReference type="InterPro" id="IPR000198">
    <property type="entry name" value="RhoGAP_dom"/>
</dbReference>
<keyword evidence="1" id="KW-0343">GTPase activation</keyword>
<proteinExistence type="predicted"/>
<evidence type="ECO:0000259" key="4">
    <source>
        <dbReference type="PROSITE" id="PS50238"/>
    </source>
</evidence>
<dbReference type="SMART" id="SM00324">
    <property type="entry name" value="RhoGAP"/>
    <property type="match status" value="1"/>
</dbReference>
<keyword evidence="2" id="KW-0597">Phosphoprotein</keyword>
<dbReference type="Pfam" id="PF00620">
    <property type="entry name" value="RhoGAP"/>
    <property type="match status" value="1"/>
</dbReference>
<dbReference type="PROSITE" id="PS50238">
    <property type="entry name" value="RHOGAP"/>
    <property type="match status" value="1"/>
</dbReference>
<feature type="compositionally biased region" description="Basic and acidic residues" evidence="3">
    <location>
        <begin position="80"/>
        <end position="89"/>
    </location>
</feature>
<dbReference type="EMBL" id="CAJOBC010000131">
    <property type="protein sequence ID" value="CAF3542719.1"/>
    <property type="molecule type" value="Genomic_DNA"/>
</dbReference>
<dbReference type="Pfam" id="PF01852">
    <property type="entry name" value="START"/>
    <property type="match status" value="2"/>
</dbReference>
<dbReference type="SMART" id="SM00234">
    <property type="entry name" value="START"/>
    <property type="match status" value="1"/>
</dbReference>
<feature type="compositionally biased region" description="Low complexity" evidence="3">
    <location>
        <begin position="268"/>
        <end position="278"/>
    </location>
</feature>
<dbReference type="EMBL" id="CAJNOQ010000131">
    <property type="protein sequence ID" value="CAF0761741.1"/>
    <property type="molecule type" value="Genomic_DNA"/>
</dbReference>
<comment type="caution">
    <text evidence="6">The sequence shown here is derived from an EMBL/GenBank/DDBJ whole genome shotgun (WGS) entry which is preliminary data.</text>
</comment>
<dbReference type="SUPFAM" id="SSF48350">
    <property type="entry name" value="GTPase activation domain, GAP"/>
    <property type="match status" value="1"/>
</dbReference>
<dbReference type="GO" id="GO:0035023">
    <property type="term" value="P:regulation of Rho protein signal transduction"/>
    <property type="evidence" value="ECO:0007669"/>
    <property type="project" value="TreeGrafter"/>
</dbReference>
<feature type="domain" description="START" evidence="5">
    <location>
        <begin position="922"/>
        <end position="1122"/>
    </location>
</feature>
<dbReference type="SUPFAM" id="SSF55961">
    <property type="entry name" value="Bet v1-like"/>
    <property type="match status" value="1"/>
</dbReference>
<dbReference type="GO" id="GO:0005096">
    <property type="term" value="F:GTPase activator activity"/>
    <property type="evidence" value="ECO:0007669"/>
    <property type="project" value="UniProtKB-KW"/>
</dbReference>
<dbReference type="Gene3D" id="3.30.530.20">
    <property type="match status" value="1"/>
</dbReference>